<dbReference type="InterPro" id="IPR004447">
    <property type="entry name" value="Peptidase_S41A"/>
</dbReference>
<feature type="domain" description="PDZ" evidence="5">
    <location>
        <begin position="145"/>
        <end position="216"/>
    </location>
</feature>
<dbReference type="CDD" id="cd06782">
    <property type="entry name" value="cpPDZ_CPP-like"/>
    <property type="match status" value="1"/>
</dbReference>
<gene>
    <name evidence="6" type="ORF">MNBD_BACTEROID06-56</name>
</gene>
<dbReference type="PROSITE" id="PS50106">
    <property type="entry name" value="PDZ"/>
    <property type="match status" value="1"/>
</dbReference>
<evidence type="ECO:0000256" key="2">
    <source>
        <dbReference type="ARBA" id="ARBA00022670"/>
    </source>
</evidence>
<dbReference type="SUPFAM" id="SSF50156">
    <property type="entry name" value="PDZ domain-like"/>
    <property type="match status" value="1"/>
</dbReference>
<dbReference type="EC" id="3.4.21.102" evidence="6"/>
<dbReference type="GO" id="GO:0007165">
    <property type="term" value="P:signal transduction"/>
    <property type="evidence" value="ECO:0007669"/>
    <property type="project" value="TreeGrafter"/>
</dbReference>
<keyword evidence="2 6" id="KW-0645">Protease</keyword>
<feature type="non-terminal residue" evidence="6">
    <location>
        <position position="393"/>
    </location>
</feature>
<protein>
    <submittedName>
        <fullName evidence="6">Tail-specific protease</fullName>
        <ecNumber evidence="6">3.4.21.102</ecNumber>
    </submittedName>
</protein>
<dbReference type="InterPro" id="IPR001478">
    <property type="entry name" value="PDZ"/>
</dbReference>
<accession>A0A3B0UN61</accession>
<dbReference type="InterPro" id="IPR040573">
    <property type="entry name" value="TSP_N"/>
</dbReference>
<dbReference type="SUPFAM" id="SSF52096">
    <property type="entry name" value="ClpP/crotonase"/>
    <property type="match status" value="1"/>
</dbReference>
<dbReference type="SMART" id="SM00228">
    <property type="entry name" value="PDZ"/>
    <property type="match status" value="1"/>
</dbReference>
<keyword evidence="3 6" id="KW-0378">Hydrolase</keyword>
<dbReference type="PANTHER" id="PTHR32060">
    <property type="entry name" value="TAIL-SPECIFIC PROTEASE"/>
    <property type="match status" value="1"/>
</dbReference>
<dbReference type="GO" id="GO:0006508">
    <property type="term" value="P:proteolysis"/>
    <property type="evidence" value="ECO:0007669"/>
    <property type="project" value="UniProtKB-KW"/>
</dbReference>
<dbReference type="AlphaFoldDB" id="A0A3B0UN61"/>
<dbReference type="InterPro" id="IPR005151">
    <property type="entry name" value="Tail-specific_protease"/>
</dbReference>
<dbReference type="Gene3D" id="3.30.750.44">
    <property type="match status" value="1"/>
</dbReference>
<dbReference type="GO" id="GO:0030288">
    <property type="term" value="C:outer membrane-bounded periplasmic space"/>
    <property type="evidence" value="ECO:0007669"/>
    <property type="project" value="TreeGrafter"/>
</dbReference>
<keyword evidence="4" id="KW-0720">Serine protease</keyword>
<evidence type="ECO:0000256" key="4">
    <source>
        <dbReference type="ARBA" id="ARBA00022825"/>
    </source>
</evidence>
<proteinExistence type="inferred from homology"/>
<dbReference type="Pfam" id="PF00595">
    <property type="entry name" value="PDZ"/>
    <property type="match status" value="1"/>
</dbReference>
<dbReference type="Pfam" id="PF17804">
    <property type="entry name" value="TSP_NTD"/>
    <property type="match status" value="1"/>
</dbReference>
<evidence type="ECO:0000259" key="5">
    <source>
        <dbReference type="PROSITE" id="PS50106"/>
    </source>
</evidence>
<sequence length="393" mass="44989">DKYRLDIDDMLKAGNIGVPYQIFAVFKERYYQRIAYVNELLEQDFDFTKDEYFNLDRKDETYAKTEDEQNEVWRKYIKSELLSYLLDDKTLEQAKENLTKRYDRYKTSIQQYNSADVYQIFMNSYMESLDPHTSYFNPITAENFDIEMSKSLEGIGARLSKDGDYTVVYSIVPGGPAFKGDELHDNDKIIGVAQGKDGEMIDVVGWRNDDVVQLIRGKKGTLVRLNVIKAEGGLSSKPQVVEIIRDKINLEDARAESKVYEFIKEGKPYRLGVINIPSFYKDFKNAQNGNEDFNSTTRDVEKLIADLKTKEIDGLLIDLRRNGGGALDEAVELTGLFVNHGPVVQVKDYNNRIHQEDDKSNQVLYDGPLTVLTSRLSASASEIFAAAIQDYKR</sequence>
<comment type="similarity">
    <text evidence="1">Belongs to the peptidase S41A family.</text>
</comment>
<dbReference type="Pfam" id="PF03572">
    <property type="entry name" value="Peptidase_S41"/>
    <property type="match status" value="1"/>
</dbReference>
<evidence type="ECO:0000256" key="1">
    <source>
        <dbReference type="ARBA" id="ARBA00009179"/>
    </source>
</evidence>
<dbReference type="EMBL" id="UOES01000315">
    <property type="protein sequence ID" value="VAW27862.1"/>
    <property type="molecule type" value="Genomic_DNA"/>
</dbReference>
<organism evidence="6">
    <name type="scientific">hydrothermal vent metagenome</name>
    <dbReference type="NCBI Taxonomy" id="652676"/>
    <lineage>
        <taxon>unclassified sequences</taxon>
        <taxon>metagenomes</taxon>
        <taxon>ecological metagenomes</taxon>
    </lineage>
</organism>
<feature type="non-terminal residue" evidence="6">
    <location>
        <position position="1"/>
    </location>
</feature>
<dbReference type="GO" id="GO:0004252">
    <property type="term" value="F:serine-type endopeptidase activity"/>
    <property type="evidence" value="ECO:0007669"/>
    <property type="project" value="UniProtKB-EC"/>
</dbReference>
<dbReference type="InterPro" id="IPR036034">
    <property type="entry name" value="PDZ_sf"/>
</dbReference>
<dbReference type="InterPro" id="IPR029045">
    <property type="entry name" value="ClpP/crotonase-like_dom_sf"/>
</dbReference>
<dbReference type="Gene3D" id="2.30.42.10">
    <property type="match status" value="1"/>
</dbReference>
<name>A0A3B0UN61_9ZZZZ</name>
<dbReference type="PANTHER" id="PTHR32060:SF22">
    <property type="entry name" value="CARBOXYL-TERMINAL-PROCESSING PEPTIDASE 3, CHLOROPLASTIC"/>
    <property type="match status" value="1"/>
</dbReference>
<reference evidence="6" key="1">
    <citation type="submission" date="2018-06" db="EMBL/GenBank/DDBJ databases">
        <authorList>
            <person name="Zhirakovskaya E."/>
        </authorList>
    </citation>
    <scope>NUCLEOTIDE SEQUENCE</scope>
</reference>
<dbReference type="CDD" id="cd07560">
    <property type="entry name" value="Peptidase_S41_CPP"/>
    <property type="match status" value="1"/>
</dbReference>
<evidence type="ECO:0000256" key="3">
    <source>
        <dbReference type="ARBA" id="ARBA00022801"/>
    </source>
</evidence>
<dbReference type="Gene3D" id="3.90.226.10">
    <property type="entry name" value="2-enoyl-CoA Hydratase, Chain A, domain 1"/>
    <property type="match status" value="1"/>
</dbReference>
<evidence type="ECO:0000313" key="6">
    <source>
        <dbReference type="EMBL" id="VAW27862.1"/>
    </source>
</evidence>
<dbReference type="SMART" id="SM00245">
    <property type="entry name" value="TSPc"/>
    <property type="match status" value="1"/>
</dbReference>